<keyword evidence="2" id="KW-1185">Reference proteome</keyword>
<evidence type="ECO:0000313" key="1">
    <source>
        <dbReference type="EMBL" id="PSL06111.1"/>
    </source>
</evidence>
<proteinExistence type="predicted"/>
<protein>
    <submittedName>
        <fullName evidence="1">Acetyltransferase-like isoleucine patch superfamily enzyme</fullName>
    </submittedName>
</protein>
<dbReference type="PANTHER" id="PTHR23416">
    <property type="entry name" value="SIALIC ACID SYNTHASE-RELATED"/>
    <property type="match status" value="1"/>
</dbReference>
<name>A0A2P8E9F6_9ACTN</name>
<organism evidence="1 2">
    <name type="scientific">Haloactinopolyspora alba</name>
    <dbReference type="NCBI Taxonomy" id="648780"/>
    <lineage>
        <taxon>Bacteria</taxon>
        <taxon>Bacillati</taxon>
        <taxon>Actinomycetota</taxon>
        <taxon>Actinomycetes</taxon>
        <taxon>Jiangellales</taxon>
        <taxon>Jiangellaceae</taxon>
        <taxon>Haloactinopolyspora</taxon>
    </lineage>
</organism>
<comment type="caution">
    <text evidence="1">The sequence shown here is derived from an EMBL/GenBank/DDBJ whole genome shotgun (WGS) entry which is preliminary data.</text>
</comment>
<evidence type="ECO:0000313" key="2">
    <source>
        <dbReference type="Proteomes" id="UP000243528"/>
    </source>
</evidence>
<dbReference type="Proteomes" id="UP000243528">
    <property type="component" value="Unassembled WGS sequence"/>
</dbReference>
<accession>A0A2P8E9F6</accession>
<dbReference type="CDD" id="cd04647">
    <property type="entry name" value="LbH_MAT_like"/>
    <property type="match status" value="1"/>
</dbReference>
<gene>
    <name evidence="1" type="ORF">CLV30_103266</name>
</gene>
<sequence>MVRHRAWTPWYLVRYARLLALRLRHPEVVVEGLVFLGRGVQVRGRPGYGRVVLGPWVHVGDLTRLIAHEGTLRVGEKAVFGREVLVSCYLDVEVGGRTLVADWVYVTDFDHRFDDVTRPIKDQGIAKSPVRIGTDGWLGTKVSVLRGSVVGQGCVVAAHAVVRGTVPDGAVVGGVPAEVLKYRPGAGTNTLGND</sequence>
<dbReference type="SUPFAM" id="SSF51161">
    <property type="entry name" value="Trimeric LpxA-like enzymes"/>
    <property type="match status" value="1"/>
</dbReference>
<dbReference type="InterPro" id="IPR051159">
    <property type="entry name" value="Hexapeptide_acetyltransf"/>
</dbReference>
<dbReference type="AlphaFoldDB" id="A0A2P8E9F6"/>
<dbReference type="GO" id="GO:0016740">
    <property type="term" value="F:transferase activity"/>
    <property type="evidence" value="ECO:0007669"/>
    <property type="project" value="UniProtKB-KW"/>
</dbReference>
<keyword evidence="1" id="KW-0808">Transferase</keyword>
<reference evidence="1 2" key="1">
    <citation type="submission" date="2018-03" db="EMBL/GenBank/DDBJ databases">
        <title>Genomic Encyclopedia of Archaeal and Bacterial Type Strains, Phase II (KMG-II): from individual species to whole genera.</title>
        <authorList>
            <person name="Goeker M."/>
        </authorList>
    </citation>
    <scope>NUCLEOTIDE SEQUENCE [LARGE SCALE GENOMIC DNA]</scope>
    <source>
        <strain evidence="1 2">DSM 45211</strain>
    </source>
</reference>
<dbReference type="InterPro" id="IPR011004">
    <property type="entry name" value="Trimer_LpxA-like_sf"/>
</dbReference>
<dbReference type="Gene3D" id="2.160.10.10">
    <property type="entry name" value="Hexapeptide repeat proteins"/>
    <property type="match status" value="1"/>
</dbReference>
<dbReference type="EMBL" id="PYGE01000003">
    <property type="protein sequence ID" value="PSL06111.1"/>
    <property type="molecule type" value="Genomic_DNA"/>
</dbReference>